<dbReference type="PROSITE" id="PS50025">
    <property type="entry name" value="LAM_G_DOMAIN"/>
    <property type="match status" value="1"/>
</dbReference>
<name>A0AA88NEX2_CHASR</name>
<feature type="region of interest" description="Disordered" evidence="2">
    <location>
        <begin position="1"/>
        <end position="53"/>
    </location>
</feature>
<dbReference type="Gene3D" id="2.60.120.200">
    <property type="match status" value="1"/>
</dbReference>
<dbReference type="Proteomes" id="UP001187415">
    <property type="component" value="Unassembled WGS sequence"/>
</dbReference>
<feature type="compositionally biased region" description="Basic and acidic residues" evidence="2">
    <location>
        <begin position="1"/>
        <end position="24"/>
    </location>
</feature>
<proteinExistence type="predicted"/>
<dbReference type="PANTHER" id="PTHR15036">
    <property type="entry name" value="PIKACHURIN-LIKE PROTEIN"/>
    <property type="match status" value="1"/>
</dbReference>
<feature type="domain" description="Laminin G" evidence="3">
    <location>
        <begin position="75"/>
        <end position="219"/>
    </location>
</feature>
<keyword evidence="5" id="KW-1185">Reference proteome</keyword>
<dbReference type="InterPro" id="IPR013320">
    <property type="entry name" value="ConA-like_dom_sf"/>
</dbReference>
<dbReference type="AlphaFoldDB" id="A0AA88NEX2"/>
<feature type="compositionally biased region" description="Basic and acidic residues" evidence="2">
    <location>
        <begin position="31"/>
        <end position="53"/>
    </location>
</feature>
<evidence type="ECO:0000256" key="2">
    <source>
        <dbReference type="SAM" id="MobiDB-lite"/>
    </source>
</evidence>
<gene>
    <name evidence="4" type="ORF">Q5P01_004776</name>
</gene>
<reference evidence="4" key="1">
    <citation type="submission" date="2023-07" db="EMBL/GenBank/DDBJ databases">
        <title>Chromosome-level Genome Assembly of Striped Snakehead (Channa striata).</title>
        <authorList>
            <person name="Liu H."/>
        </authorList>
    </citation>
    <scope>NUCLEOTIDE SEQUENCE</scope>
    <source>
        <strain evidence="4">Gz</strain>
        <tissue evidence="4">Muscle</tissue>
    </source>
</reference>
<dbReference type="InterPro" id="IPR001791">
    <property type="entry name" value="Laminin_G"/>
</dbReference>
<organism evidence="4 5">
    <name type="scientific">Channa striata</name>
    <name type="common">Snakehead murrel</name>
    <name type="synonym">Ophicephalus striatus</name>
    <dbReference type="NCBI Taxonomy" id="64152"/>
    <lineage>
        <taxon>Eukaryota</taxon>
        <taxon>Metazoa</taxon>
        <taxon>Chordata</taxon>
        <taxon>Craniata</taxon>
        <taxon>Vertebrata</taxon>
        <taxon>Euteleostomi</taxon>
        <taxon>Actinopterygii</taxon>
        <taxon>Neopterygii</taxon>
        <taxon>Teleostei</taxon>
        <taxon>Neoteleostei</taxon>
        <taxon>Acanthomorphata</taxon>
        <taxon>Anabantaria</taxon>
        <taxon>Anabantiformes</taxon>
        <taxon>Channoidei</taxon>
        <taxon>Channidae</taxon>
        <taxon>Channa</taxon>
    </lineage>
</organism>
<sequence length="219" mass="25106">MRCEKKTRSKGKDSVQEREWEEKKCRGRVIMTEKNEGSRGEAAKRKESKEQEKRSNVRRGRCVCISCAPASIEKAYQFGLTRNSHMSFAFDDTKVRERLILEFELRTKEESGLVLYMARINHADFVSIQIKDGQVCLGYDLGHGNISGCVPLSINDGNWHKIRVIRNKQRGILMVDGRYSKQMTSPKKADLLDVVGMVYVGGLPQNYTTKRMDHCLRSL</sequence>
<evidence type="ECO:0000313" key="5">
    <source>
        <dbReference type="Proteomes" id="UP001187415"/>
    </source>
</evidence>
<dbReference type="SMART" id="SM00282">
    <property type="entry name" value="LamG"/>
    <property type="match status" value="1"/>
</dbReference>
<dbReference type="SUPFAM" id="SSF49899">
    <property type="entry name" value="Concanavalin A-like lectins/glucanases"/>
    <property type="match status" value="1"/>
</dbReference>
<dbReference type="Pfam" id="PF00054">
    <property type="entry name" value="Laminin_G_1"/>
    <property type="match status" value="1"/>
</dbReference>
<accession>A0AA88NEX2</accession>
<comment type="caution">
    <text evidence="1">Lacks conserved residue(s) required for the propagation of feature annotation.</text>
</comment>
<dbReference type="PANTHER" id="PTHR15036:SF65">
    <property type="entry name" value="LAMININ SUBUNIT ALPHA-2"/>
    <property type="match status" value="1"/>
</dbReference>
<comment type="caution">
    <text evidence="4">The sequence shown here is derived from an EMBL/GenBank/DDBJ whole genome shotgun (WGS) entry which is preliminary data.</text>
</comment>
<evidence type="ECO:0000256" key="1">
    <source>
        <dbReference type="PROSITE-ProRule" id="PRU00122"/>
    </source>
</evidence>
<dbReference type="CDD" id="cd00110">
    <property type="entry name" value="LamG"/>
    <property type="match status" value="1"/>
</dbReference>
<protein>
    <recommendedName>
        <fullName evidence="3">Laminin G domain-containing protein</fullName>
    </recommendedName>
</protein>
<evidence type="ECO:0000313" key="4">
    <source>
        <dbReference type="EMBL" id="KAK2856041.1"/>
    </source>
</evidence>
<dbReference type="InterPro" id="IPR050372">
    <property type="entry name" value="Neurexin-related_CASP"/>
</dbReference>
<dbReference type="EMBL" id="JAUPFM010000003">
    <property type="protein sequence ID" value="KAK2856041.1"/>
    <property type="molecule type" value="Genomic_DNA"/>
</dbReference>
<evidence type="ECO:0000259" key="3">
    <source>
        <dbReference type="PROSITE" id="PS50025"/>
    </source>
</evidence>